<reference evidence="2 3" key="1">
    <citation type="submission" date="2020-12" db="EMBL/GenBank/DDBJ databases">
        <title>Sphingomonas sp.</title>
        <authorList>
            <person name="Kim M.K."/>
        </authorList>
    </citation>
    <scope>NUCLEOTIDE SEQUENCE [LARGE SCALE GENOMIC DNA]</scope>
    <source>
        <strain evidence="2 3">BT552</strain>
    </source>
</reference>
<feature type="signal peptide" evidence="1">
    <location>
        <begin position="1"/>
        <end position="21"/>
    </location>
</feature>
<keyword evidence="3" id="KW-1185">Reference proteome</keyword>
<protein>
    <submittedName>
        <fullName evidence="2">Uncharacterized protein</fullName>
    </submittedName>
</protein>
<organism evidence="2 3">
    <name type="scientific">Sphingomonas longa</name>
    <dbReference type="NCBI Taxonomy" id="2778730"/>
    <lineage>
        <taxon>Bacteria</taxon>
        <taxon>Pseudomonadati</taxon>
        <taxon>Pseudomonadota</taxon>
        <taxon>Alphaproteobacteria</taxon>
        <taxon>Sphingomonadales</taxon>
        <taxon>Sphingomonadaceae</taxon>
        <taxon>Sphingomonas</taxon>
    </lineage>
</organism>
<gene>
    <name evidence="2" type="ORF">ILT43_08535</name>
</gene>
<dbReference type="RefSeq" id="WP_204198532.1">
    <property type="nucleotide sequence ID" value="NZ_JAFEMC010000002.1"/>
</dbReference>
<accession>A0ABS2D8P8</accession>
<name>A0ABS2D8P8_9SPHN</name>
<evidence type="ECO:0000256" key="1">
    <source>
        <dbReference type="SAM" id="SignalP"/>
    </source>
</evidence>
<dbReference type="Proteomes" id="UP000763641">
    <property type="component" value="Unassembled WGS sequence"/>
</dbReference>
<feature type="chain" id="PRO_5046306640" evidence="1">
    <location>
        <begin position="22"/>
        <end position="113"/>
    </location>
</feature>
<keyword evidence="1" id="KW-0732">Signal</keyword>
<sequence>MILLAAALLLAPQAAPTGADADGRCIAVLGSMGSKGNPQTAAMAQAGILYYVGKLKGRNASTNVGAVVMRAAQQATAQKANPQNELKRCGAELNVAGQSLRGVNTGKAPVPKR</sequence>
<proteinExistence type="predicted"/>
<evidence type="ECO:0000313" key="3">
    <source>
        <dbReference type="Proteomes" id="UP000763641"/>
    </source>
</evidence>
<dbReference type="EMBL" id="JAFEMC010000002">
    <property type="protein sequence ID" value="MBM6576419.1"/>
    <property type="molecule type" value="Genomic_DNA"/>
</dbReference>
<comment type="caution">
    <text evidence="2">The sequence shown here is derived from an EMBL/GenBank/DDBJ whole genome shotgun (WGS) entry which is preliminary data.</text>
</comment>
<evidence type="ECO:0000313" key="2">
    <source>
        <dbReference type="EMBL" id="MBM6576419.1"/>
    </source>
</evidence>